<dbReference type="InterPro" id="IPR036942">
    <property type="entry name" value="Beta-barrel_TonB_sf"/>
</dbReference>
<dbReference type="Pfam" id="PF13620">
    <property type="entry name" value="CarboxypepD_reg"/>
    <property type="match status" value="1"/>
</dbReference>
<evidence type="ECO:0000256" key="7">
    <source>
        <dbReference type="ARBA" id="ARBA00023237"/>
    </source>
</evidence>
<organism evidence="11 12">
    <name type="scientific">Hymenobacter cellulosivorans</name>
    <dbReference type="NCBI Taxonomy" id="2932249"/>
    <lineage>
        <taxon>Bacteria</taxon>
        <taxon>Pseudomonadati</taxon>
        <taxon>Bacteroidota</taxon>
        <taxon>Cytophagia</taxon>
        <taxon>Cytophagales</taxon>
        <taxon>Hymenobacteraceae</taxon>
        <taxon>Hymenobacter</taxon>
    </lineage>
</organism>
<dbReference type="PANTHER" id="PTHR30069">
    <property type="entry name" value="TONB-DEPENDENT OUTER MEMBRANE RECEPTOR"/>
    <property type="match status" value="1"/>
</dbReference>
<dbReference type="Proteomes" id="UP000831785">
    <property type="component" value="Chromosome"/>
</dbReference>
<gene>
    <name evidence="11" type="ORF">MUN80_23210</name>
</gene>
<sequence>MKTWLYFCLCVLLSWPGQAQQPAAPGRTLTGKVVDQHSGAPAPYVTVNVKNAADQLLTGGISDEQGGFRVEGVPAEAAVVEFRFMGYQVVSRALPAGSKLELGLVLLTPDVTQLGEVTVTGEKSGITLQLDKKVFEVGKDVLSQNGSANDVLNGVPSVAVSPAGGVSLRGNSNVTVLINGRRSGLTQSNSLDQIPADQIERVEVITNPSARYDAAGSAGILNIVLKKNKKAGLGGQVRLVSGIPNDYRATPSLTYRSDKFNVFATAGLRYSDYLGRYQTDQVTGSGGARTSLQQRQRENRHDDGQVLYVGGDFFVNERTTLTAAFLKNATKDHDKTELTYQYALQAPTTDSTLQRSGESWERRSYNQLELNYTQLFAQPNRKFTADLQYDFWNSEKDWNLATRSIQPTVVGLPGIRTRSVGASQDLLLQTDLVQPLTEQRKVEAGLKMETRRVSSDFRAEEQQAAGWRTFQGIDNDLQYQELISSAYAQFGSKSKKLAYLVGLRTELTRISITDRKGAYTARKQYTRLFPTLNLSYAFGESSTVQLNYSKRINRPSIWMLFPFNELTDLNAQQTGNPDLNPSYGHVVELGFLRNWPTLTLNPSVYFQRTTDFIQTYVYRSAAGIFISTPVNLAHETRRGLEVSVLYNPAKWLLVNSELNFFTFRQAGRFNEQDFTFAGQSLTGRISTQLKLPAKLSAQARYNLVGPQNNAQSRTRAIQYVDAGLSKIVLHDKATVVLDANNIFNSNQTRTHTSGVNYEFSQVSRPNAARYRLSFVYRFNLKDGQTIRQARGSNRQ</sequence>
<dbReference type="InterPro" id="IPR037066">
    <property type="entry name" value="Plug_dom_sf"/>
</dbReference>
<keyword evidence="2" id="KW-0813">Transport</keyword>
<dbReference type="SUPFAM" id="SSF56935">
    <property type="entry name" value="Porins"/>
    <property type="match status" value="1"/>
</dbReference>
<dbReference type="InterPro" id="IPR039426">
    <property type="entry name" value="TonB-dep_rcpt-like"/>
</dbReference>
<feature type="domain" description="TonB-dependent receptor plug" evidence="9">
    <location>
        <begin position="144"/>
        <end position="220"/>
    </location>
</feature>
<dbReference type="SUPFAM" id="SSF49464">
    <property type="entry name" value="Carboxypeptidase regulatory domain-like"/>
    <property type="match status" value="1"/>
</dbReference>
<comment type="subcellular location">
    <subcellularLocation>
        <location evidence="1">Cell outer membrane</location>
        <topology evidence="1">Multi-pass membrane protein</topology>
    </subcellularLocation>
</comment>
<name>A0ABY4F7K5_9BACT</name>
<keyword evidence="5 8" id="KW-0732">Signal</keyword>
<evidence type="ECO:0000259" key="9">
    <source>
        <dbReference type="Pfam" id="PF07715"/>
    </source>
</evidence>
<evidence type="ECO:0000256" key="1">
    <source>
        <dbReference type="ARBA" id="ARBA00004571"/>
    </source>
</evidence>
<evidence type="ECO:0000256" key="6">
    <source>
        <dbReference type="ARBA" id="ARBA00023136"/>
    </source>
</evidence>
<dbReference type="EMBL" id="CP095049">
    <property type="protein sequence ID" value="UOQ52641.1"/>
    <property type="molecule type" value="Genomic_DNA"/>
</dbReference>
<dbReference type="RefSeq" id="WP_244716810.1">
    <property type="nucleotide sequence ID" value="NZ_CP095049.1"/>
</dbReference>
<keyword evidence="4" id="KW-0812">Transmembrane</keyword>
<reference evidence="11 12" key="1">
    <citation type="submission" date="2022-04" db="EMBL/GenBank/DDBJ databases">
        <title>Hymenobacter sp. isolated from the air.</title>
        <authorList>
            <person name="Won M."/>
            <person name="Lee C.-M."/>
            <person name="Woen H.-Y."/>
            <person name="Kwon S.-W."/>
        </authorList>
    </citation>
    <scope>NUCLEOTIDE SEQUENCE [LARGE SCALE GENOMIC DNA]</scope>
    <source>
        <strain evidence="12">5116 S-27</strain>
    </source>
</reference>
<feature type="domain" description="Outer membrane protein beta-barrel" evidence="10">
    <location>
        <begin position="376"/>
        <end position="776"/>
    </location>
</feature>
<evidence type="ECO:0000256" key="3">
    <source>
        <dbReference type="ARBA" id="ARBA00022452"/>
    </source>
</evidence>
<dbReference type="Gene3D" id="2.170.130.10">
    <property type="entry name" value="TonB-dependent receptor, plug domain"/>
    <property type="match status" value="1"/>
</dbReference>
<dbReference type="InterPro" id="IPR008969">
    <property type="entry name" value="CarboxyPept-like_regulatory"/>
</dbReference>
<dbReference type="InterPro" id="IPR012910">
    <property type="entry name" value="Plug_dom"/>
</dbReference>
<evidence type="ECO:0000256" key="2">
    <source>
        <dbReference type="ARBA" id="ARBA00022448"/>
    </source>
</evidence>
<keyword evidence="11" id="KW-0675">Receptor</keyword>
<dbReference type="Gene3D" id="2.40.170.20">
    <property type="entry name" value="TonB-dependent receptor, beta-barrel domain"/>
    <property type="match status" value="1"/>
</dbReference>
<keyword evidence="12" id="KW-1185">Reference proteome</keyword>
<feature type="signal peptide" evidence="8">
    <location>
        <begin position="1"/>
        <end position="19"/>
    </location>
</feature>
<evidence type="ECO:0000259" key="10">
    <source>
        <dbReference type="Pfam" id="PF14905"/>
    </source>
</evidence>
<dbReference type="PANTHER" id="PTHR30069:SF29">
    <property type="entry name" value="HEMOGLOBIN AND HEMOGLOBIN-HAPTOGLOBIN-BINDING PROTEIN 1-RELATED"/>
    <property type="match status" value="1"/>
</dbReference>
<keyword evidence="3" id="KW-1134">Transmembrane beta strand</keyword>
<proteinExistence type="predicted"/>
<evidence type="ECO:0000313" key="12">
    <source>
        <dbReference type="Proteomes" id="UP000831785"/>
    </source>
</evidence>
<feature type="chain" id="PRO_5045464603" evidence="8">
    <location>
        <begin position="20"/>
        <end position="795"/>
    </location>
</feature>
<keyword evidence="7" id="KW-0998">Cell outer membrane</keyword>
<evidence type="ECO:0000256" key="4">
    <source>
        <dbReference type="ARBA" id="ARBA00022692"/>
    </source>
</evidence>
<dbReference type="InterPro" id="IPR041700">
    <property type="entry name" value="OMP_b-brl_3"/>
</dbReference>
<evidence type="ECO:0000256" key="5">
    <source>
        <dbReference type="ARBA" id="ARBA00022729"/>
    </source>
</evidence>
<dbReference type="Pfam" id="PF14905">
    <property type="entry name" value="OMP_b-brl_3"/>
    <property type="match status" value="1"/>
</dbReference>
<accession>A0ABY4F7K5</accession>
<protein>
    <submittedName>
        <fullName evidence="11">TonB-dependent receptor</fullName>
    </submittedName>
</protein>
<evidence type="ECO:0000313" key="11">
    <source>
        <dbReference type="EMBL" id="UOQ52641.1"/>
    </source>
</evidence>
<keyword evidence="6" id="KW-0472">Membrane</keyword>
<evidence type="ECO:0000256" key="8">
    <source>
        <dbReference type="SAM" id="SignalP"/>
    </source>
</evidence>
<dbReference type="Pfam" id="PF07715">
    <property type="entry name" value="Plug"/>
    <property type="match status" value="1"/>
</dbReference>